<dbReference type="EMBL" id="LNXV01000003">
    <property type="protein sequence ID" value="KTC87087.1"/>
    <property type="molecule type" value="Genomic_DNA"/>
</dbReference>
<proteinExistence type="predicted"/>
<keyword evidence="2" id="KW-1185">Reference proteome</keyword>
<dbReference type="RefSeq" id="WP_058440420.1">
    <property type="nucleotide sequence ID" value="NZ_CAAAHU010000001.1"/>
</dbReference>
<evidence type="ECO:0000313" key="1">
    <source>
        <dbReference type="EMBL" id="KTC87087.1"/>
    </source>
</evidence>
<evidence type="ECO:0000313" key="2">
    <source>
        <dbReference type="Proteomes" id="UP000054742"/>
    </source>
</evidence>
<dbReference type="Proteomes" id="UP000054742">
    <property type="component" value="Unassembled WGS sequence"/>
</dbReference>
<gene>
    <name evidence="1" type="ORF">Lbru_0316</name>
</gene>
<dbReference type="PATRIC" id="fig|29422.6.peg.330"/>
<organism evidence="1 2">
    <name type="scientific">Legionella brunensis</name>
    <dbReference type="NCBI Taxonomy" id="29422"/>
    <lineage>
        <taxon>Bacteria</taxon>
        <taxon>Pseudomonadati</taxon>
        <taxon>Pseudomonadota</taxon>
        <taxon>Gammaproteobacteria</taxon>
        <taxon>Legionellales</taxon>
        <taxon>Legionellaceae</taxon>
        <taxon>Legionella</taxon>
    </lineage>
</organism>
<dbReference type="AlphaFoldDB" id="A0A0W0SUN6"/>
<name>A0A0W0SUN6_9GAMM</name>
<dbReference type="STRING" id="29422.Lbru_0316"/>
<accession>A0A0W0SUN6</accession>
<protein>
    <submittedName>
        <fullName evidence="1">Uncharacterized protein</fullName>
    </submittedName>
</protein>
<reference evidence="1 2" key="1">
    <citation type="submission" date="2015-11" db="EMBL/GenBank/DDBJ databases">
        <title>Genomic analysis of 38 Legionella species identifies large and diverse effector repertoires.</title>
        <authorList>
            <person name="Burstein D."/>
            <person name="Amaro F."/>
            <person name="Zusman T."/>
            <person name="Lifshitz Z."/>
            <person name="Cohen O."/>
            <person name="Gilbert J.A."/>
            <person name="Pupko T."/>
            <person name="Shuman H.A."/>
            <person name="Segal G."/>
        </authorList>
    </citation>
    <scope>NUCLEOTIDE SEQUENCE [LARGE SCALE GENOMIC DNA]</scope>
    <source>
        <strain evidence="1 2">ATCC 43878</strain>
    </source>
</reference>
<comment type="caution">
    <text evidence="1">The sequence shown here is derived from an EMBL/GenBank/DDBJ whole genome shotgun (WGS) entry which is preliminary data.</text>
</comment>
<dbReference type="OrthoDB" id="5652468at2"/>
<sequence>MAKPTPNIDAARQYIFNCHAFGNYSFYPDGYGSLNSHSVKILKKNNWRSNWHDTKPTLEIEQLVNEGMSQQHAELCLFLIENRKLFDRATAFGDGRVWENNAASKWESGNFIDRYYVLAEWTFGETAYQTATIKTAVKELRQMREAHLPAQYEEYQYYGPNIPYNFEQTLENLDNLISKIKPYEELKAHFKDNKKITDVINRLEQGANSYNPYWINSSKKLDRIMSCLSKSIDKGENINALLSDKESELSKAIDMKRITGLFFEPKEKQTKSREIINHLPQI</sequence>